<gene>
    <name evidence="2" type="ORF">BOKJ2_LOCUS10813</name>
</gene>
<accession>A0A811LA56</accession>
<evidence type="ECO:0000313" key="2">
    <source>
        <dbReference type="EMBL" id="CAD5224043.1"/>
    </source>
</evidence>
<feature type="compositionally biased region" description="Basic and acidic residues" evidence="1">
    <location>
        <begin position="53"/>
        <end position="65"/>
    </location>
</feature>
<evidence type="ECO:0000313" key="3">
    <source>
        <dbReference type="Proteomes" id="UP000614601"/>
    </source>
</evidence>
<reference evidence="2" key="1">
    <citation type="submission" date="2020-09" db="EMBL/GenBank/DDBJ databases">
        <authorList>
            <person name="Kikuchi T."/>
        </authorList>
    </citation>
    <scope>NUCLEOTIDE SEQUENCE</scope>
    <source>
        <strain evidence="2">SH1</strain>
    </source>
</reference>
<dbReference type="Proteomes" id="UP000614601">
    <property type="component" value="Unassembled WGS sequence"/>
</dbReference>
<sequence>MLSLARNTWGLAKHRIIPQLTLTTLVNSRFRKRTSTFPDPKAKYSPAHSRSSNAEKRRLDQERHTNNNNSTNSDDNMLGDDKKSGAKKRKLLSKLFRVLTLKGELS</sequence>
<dbReference type="Proteomes" id="UP000783686">
    <property type="component" value="Unassembled WGS sequence"/>
</dbReference>
<dbReference type="AlphaFoldDB" id="A0A811LA56"/>
<feature type="region of interest" description="Disordered" evidence="1">
    <location>
        <begin position="28"/>
        <end position="86"/>
    </location>
</feature>
<organism evidence="2 3">
    <name type="scientific">Bursaphelenchus okinawaensis</name>
    <dbReference type="NCBI Taxonomy" id="465554"/>
    <lineage>
        <taxon>Eukaryota</taxon>
        <taxon>Metazoa</taxon>
        <taxon>Ecdysozoa</taxon>
        <taxon>Nematoda</taxon>
        <taxon>Chromadorea</taxon>
        <taxon>Rhabditida</taxon>
        <taxon>Tylenchina</taxon>
        <taxon>Tylenchomorpha</taxon>
        <taxon>Aphelenchoidea</taxon>
        <taxon>Aphelenchoididae</taxon>
        <taxon>Bursaphelenchus</taxon>
    </lineage>
</organism>
<protein>
    <submittedName>
        <fullName evidence="2">Uncharacterized protein</fullName>
    </submittedName>
</protein>
<name>A0A811LA56_9BILA</name>
<comment type="caution">
    <text evidence="2">The sequence shown here is derived from an EMBL/GenBank/DDBJ whole genome shotgun (WGS) entry which is preliminary data.</text>
</comment>
<keyword evidence="3" id="KW-1185">Reference proteome</keyword>
<evidence type="ECO:0000256" key="1">
    <source>
        <dbReference type="SAM" id="MobiDB-lite"/>
    </source>
</evidence>
<dbReference type="EMBL" id="CAJFDH010000005">
    <property type="protein sequence ID" value="CAD5224043.1"/>
    <property type="molecule type" value="Genomic_DNA"/>
</dbReference>
<feature type="compositionally biased region" description="Low complexity" evidence="1">
    <location>
        <begin position="66"/>
        <end position="76"/>
    </location>
</feature>
<proteinExistence type="predicted"/>
<dbReference type="EMBL" id="CAJFCW020000005">
    <property type="protein sequence ID" value="CAG9119478.1"/>
    <property type="molecule type" value="Genomic_DNA"/>
</dbReference>